<proteinExistence type="predicted"/>
<evidence type="ECO:0000313" key="2">
    <source>
        <dbReference type="EMBL" id="KAG2599894.1"/>
    </source>
</evidence>
<organism evidence="2 3">
    <name type="scientific">Panicum virgatum</name>
    <name type="common">Blackwell switchgrass</name>
    <dbReference type="NCBI Taxonomy" id="38727"/>
    <lineage>
        <taxon>Eukaryota</taxon>
        <taxon>Viridiplantae</taxon>
        <taxon>Streptophyta</taxon>
        <taxon>Embryophyta</taxon>
        <taxon>Tracheophyta</taxon>
        <taxon>Spermatophyta</taxon>
        <taxon>Magnoliopsida</taxon>
        <taxon>Liliopsida</taxon>
        <taxon>Poales</taxon>
        <taxon>Poaceae</taxon>
        <taxon>PACMAD clade</taxon>
        <taxon>Panicoideae</taxon>
        <taxon>Panicodae</taxon>
        <taxon>Paniceae</taxon>
        <taxon>Panicinae</taxon>
        <taxon>Panicum</taxon>
        <taxon>Panicum sect. Hiantes</taxon>
    </lineage>
</organism>
<feature type="transmembrane region" description="Helical" evidence="1">
    <location>
        <begin position="25"/>
        <end position="45"/>
    </location>
</feature>
<evidence type="ECO:0000313" key="3">
    <source>
        <dbReference type="Proteomes" id="UP000823388"/>
    </source>
</evidence>
<dbReference type="EMBL" id="CM029045">
    <property type="protein sequence ID" value="KAG2599894.1"/>
    <property type="molecule type" value="Genomic_DNA"/>
</dbReference>
<reference evidence="2" key="1">
    <citation type="submission" date="2020-05" db="EMBL/GenBank/DDBJ databases">
        <title>WGS assembly of Panicum virgatum.</title>
        <authorList>
            <person name="Lovell J.T."/>
            <person name="Jenkins J."/>
            <person name="Shu S."/>
            <person name="Juenger T.E."/>
            <person name="Schmutz J."/>
        </authorList>
    </citation>
    <scope>NUCLEOTIDE SEQUENCE</scope>
    <source>
        <strain evidence="2">AP13</strain>
    </source>
</reference>
<comment type="caution">
    <text evidence="2">The sequence shown here is derived from an EMBL/GenBank/DDBJ whole genome shotgun (WGS) entry which is preliminary data.</text>
</comment>
<evidence type="ECO:0000256" key="1">
    <source>
        <dbReference type="SAM" id="Phobius"/>
    </source>
</evidence>
<name>A0A8T0SRR6_PANVG</name>
<gene>
    <name evidence="2" type="ORF">PVAP13_5KG499600</name>
</gene>
<accession>A0A8T0SRR6</accession>
<keyword evidence="1" id="KW-1133">Transmembrane helix</keyword>
<keyword evidence="1" id="KW-0472">Membrane</keyword>
<keyword evidence="3" id="KW-1185">Reference proteome</keyword>
<sequence>MMIVLEYCLCKCCLILTQYFMITPFFYILFEAVGLLCITLFSILVHKQVCVSFWFENAKFCSLIACIKCSCHQCRSLIWRLLLLFILYANKYSLSFYQHFLPRLSSLNLEVLEAFKLTSISMPT</sequence>
<feature type="transmembrane region" description="Helical" evidence="1">
    <location>
        <begin position="77"/>
        <end position="97"/>
    </location>
</feature>
<dbReference type="AlphaFoldDB" id="A0A8T0SRR6"/>
<dbReference type="Proteomes" id="UP000823388">
    <property type="component" value="Chromosome 5K"/>
</dbReference>
<protein>
    <submittedName>
        <fullName evidence="2">Uncharacterized protein</fullName>
    </submittedName>
</protein>
<keyword evidence="1" id="KW-0812">Transmembrane</keyword>